<dbReference type="Pfam" id="PF02954">
    <property type="entry name" value="HTH_8"/>
    <property type="match status" value="1"/>
</dbReference>
<accession>A0ABU5HIW9</accession>
<keyword evidence="2" id="KW-0067">ATP-binding</keyword>
<feature type="domain" description="Response regulatory" evidence="7">
    <location>
        <begin position="4"/>
        <end position="118"/>
    </location>
</feature>
<keyword evidence="9" id="KW-1185">Reference proteome</keyword>
<feature type="domain" description="Sigma-54 factor interaction" evidence="6">
    <location>
        <begin position="143"/>
        <end position="372"/>
    </location>
</feature>
<dbReference type="InterPro" id="IPR011006">
    <property type="entry name" value="CheY-like_superfamily"/>
</dbReference>
<gene>
    <name evidence="8" type="ORF">SYV04_42785</name>
</gene>
<protein>
    <submittedName>
        <fullName evidence="8">Sigma-54 dependent transcriptional regulator</fullName>
    </submittedName>
</protein>
<dbReference type="SMART" id="SM00382">
    <property type="entry name" value="AAA"/>
    <property type="match status" value="1"/>
</dbReference>
<evidence type="ECO:0000256" key="2">
    <source>
        <dbReference type="ARBA" id="ARBA00022840"/>
    </source>
</evidence>
<dbReference type="Pfam" id="PF25601">
    <property type="entry name" value="AAA_lid_14"/>
    <property type="match status" value="1"/>
</dbReference>
<evidence type="ECO:0000259" key="7">
    <source>
        <dbReference type="PROSITE" id="PS50110"/>
    </source>
</evidence>
<sequence>MPGRILMVEDEREMRAMLEKGLTRRGFEPHGYATSDEALERLGTEDFDVVLTDLQMPGMNGLALCERIALNRPDIPVVVVTAFGSLETAVAAMRVGAYDFITKPVDVDALVFVLERAVQHRALRQEVRRLRQELGERAGMGELLGESPSLRQAYALIDRVADVDTTVLITGESGTGKEVAARALHTRGRRRTGPFVALNCAAMPEQLLESELFGHVKGAFTDARTPRTGLFVEATGGTLFLDEVGELPLALQPKLLRALQERKVRPVGGNEEVEFDARIVAATNRDLELAVAEGRFREDLYYRLNVINIELPPLRARGNDALLLSQRFIEHFAARTGKRVVGLSPAAAQRLLTYGWPGNVRELQNCIERAVALTSFEQLTVEDLPERIRNYSAPRVVPEVADMSELVTLEEVERRYIQRVLEAVGGSRTLAARILGVDRKTLYRKLERRAEEDGPKP</sequence>
<dbReference type="SMART" id="SM00448">
    <property type="entry name" value="REC"/>
    <property type="match status" value="1"/>
</dbReference>
<evidence type="ECO:0000259" key="6">
    <source>
        <dbReference type="PROSITE" id="PS50045"/>
    </source>
</evidence>
<dbReference type="EMBL" id="JAXIVS010000029">
    <property type="protein sequence ID" value="MDY7233191.1"/>
    <property type="molecule type" value="Genomic_DNA"/>
</dbReference>
<dbReference type="PRINTS" id="PR01590">
    <property type="entry name" value="HTHFIS"/>
</dbReference>
<evidence type="ECO:0000256" key="3">
    <source>
        <dbReference type="ARBA" id="ARBA00023015"/>
    </source>
</evidence>
<dbReference type="PROSITE" id="PS50045">
    <property type="entry name" value="SIGMA54_INTERACT_4"/>
    <property type="match status" value="1"/>
</dbReference>
<dbReference type="Gene3D" id="3.40.50.300">
    <property type="entry name" value="P-loop containing nucleotide triphosphate hydrolases"/>
    <property type="match status" value="1"/>
</dbReference>
<keyword evidence="3" id="KW-0805">Transcription regulation</keyword>
<organism evidence="8 9">
    <name type="scientific">Hyalangium rubrum</name>
    <dbReference type="NCBI Taxonomy" id="3103134"/>
    <lineage>
        <taxon>Bacteria</taxon>
        <taxon>Pseudomonadati</taxon>
        <taxon>Myxococcota</taxon>
        <taxon>Myxococcia</taxon>
        <taxon>Myxococcales</taxon>
        <taxon>Cystobacterineae</taxon>
        <taxon>Archangiaceae</taxon>
        <taxon>Hyalangium</taxon>
    </lineage>
</organism>
<dbReference type="InterPro" id="IPR058031">
    <property type="entry name" value="AAA_lid_NorR"/>
</dbReference>
<dbReference type="PANTHER" id="PTHR32071">
    <property type="entry name" value="TRANSCRIPTIONAL REGULATORY PROTEIN"/>
    <property type="match status" value="1"/>
</dbReference>
<dbReference type="InterPro" id="IPR025944">
    <property type="entry name" value="Sigma_54_int_dom_CS"/>
</dbReference>
<dbReference type="Gene3D" id="1.10.10.60">
    <property type="entry name" value="Homeodomain-like"/>
    <property type="match status" value="1"/>
</dbReference>
<reference evidence="8 9" key="1">
    <citation type="submission" date="2023-12" db="EMBL/GenBank/DDBJ databases">
        <title>the genome sequence of Hyalangium sp. s54d21.</title>
        <authorList>
            <person name="Zhang X."/>
        </authorList>
    </citation>
    <scope>NUCLEOTIDE SEQUENCE [LARGE SCALE GENOMIC DNA]</scope>
    <source>
        <strain evidence="9">s54d21</strain>
    </source>
</reference>
<evidence type="ECO:0000313" key="9">
    <source>
        <dbReference type="Proteomes" id="UP001291309"/>
    </source>
</evidence>
<dbReference type="InterPro" id="IPR001789">
    <property type="entry name" value="Sig_transdc_resp-reg_receiver"/>
</dbReference>
<dbReference type="InterPro" id="IPR002197">
    <property type="entry name" value="HTH_Fis"/>
</dbReference>
<dbReference type="SUPFAM" id="SSF46689">
    <property type="entry name" value="Homeodomain-like"/>
    <property type="match status" value="1"/>
</dbReference>
<dbReference type="Gene3D" id="3.40.50.2300">
    <property type="match status" value="1"/>
</dbReference>
<dbReference type="Pfam" id="PF00072">
    <property type="entry name" value="Response_reg"/>
    <property type="match status" value="1"/>
</dbReference>
<evidence type="ECO:0000256" key="5">
    <source>
        <dbReference type="PROSITE-ProRule" id="PRU00169"/>
    </source>
</evidence>
<dbReference type="RefSeq" id="WP_321551903.1">
    <property type="nucleotide sequence ID" value="NZ_JAXIVS010000029.1"/>
</dbReference>
<dbReference type="InterPro" id="IPR002078">
    <property type="entry name" value="Sigma_54_int"/>
</dbReference>
<dbReference type="InterPro" id="IPR009057">
    <property type="entry name" value="Homeodomain-like_sf"/>
</dbReference>
<dbReference type="PROSITE" id="PS50110">
    <property type="entry name" value="RESPONSE_REGULATORY"/>
    <property type="match status" value="1"/>
</dbReference>
<name>A0ABU5HIW9_9BACT</name>
<evidence type="ECO:0000313" key="8">
    <source>
        <dbReference type="EMBL" id="MDY7233191.1"/>
    </source>
</evidence>
<keyword evidence="4" id="KW-0804">Transcription</keyword>
<proteinExistence type="predicted"/>
<comment type="caution">
    <text evidence="8">The sequence shown here is derived from an EMBL/GenBank/DDBJ whole genome shotgun (WGS) entry which is preliminary data.</text>
</comment>
<evidence type="ECO:0000256" key="4">
    <source>
        <dbReference type="ARBA" id="ARBA00023163"/>
    </source>
</evidence>
<dbReference type="SUPFAM" id="SSF52540">
    <property type="entry name" value="P-loop containing nucleoside triphosphate hydrolases"/>
    <property type="match status" value="1"/>
</dbReference>
<evidence type="ECO:0000256" key="1">
    <source>
        <dbReference type="ARBA" id="ARBA00022741"/>
    </source>
</evidence>
<dbReference type="Gene3D" id="1.10.8.60">
    <property type="match status" value="1"/>
</dbReference>
<keyword evidence="5" id="KW-0597">Phosphoprotein</keyword>
<dbReference type="InterPro" id="IPR027417">
    <property type="entry name" value="P-loop_NTPase"/>
</dbReference>
<dbReference type="SUPFAM" id="SSF52172">
    <property type="entry name" value="CheY-like"/>
    <property type="match status" value="1"/>
</dbReference>
<dbReference type="CDD" id="cd00009">
    <property type="entry name" value="AAA"/>
    <property type="match status" value="1"/>
</dbReference>
<dbReference type="Pfam" id="PF00158">
    <property type="entry name" value="Sigma54_activat"/>
    <property type="match status" value="1"/>
</dbReference>
<dbReference type="InterPro" id="IPR003593">
    <property type="entry name" value="AAA+_ATPase"/>
</dbReference>
<dbReference type="PROSITE" id="PS00688">
    <property type="entry name" value="SIGMA54_INTERACT_3"/>
    <property type="match status" value="1"/>
</dbReference>
<keyword evidence="1" id="KW-0547">Nucleotide-binding</keyword>
<dbReference type="Proteomes" id="UP001291309">
    <property type="component" value="Unassembled WGS sequence"/>
</dbReference>
<feature type="modified residue" description="4-aspartylphosphate" evidence="5">
    <location>
        <position position="53"/>
    </location>
</feature>